<evidence type="ECO:0000256" key="6">
    <source>
        <dbReference type="SAM" id="Phobius"/>
    </source>
</evidence>
<keyword evidence="5" id="KW-1015">Disulfide bond</keyword>
<evidence type="ECO:0000259" key="7">
    <source>
        <dbReference type="PROSITE" id="PS50221"/>
    </source>
</evidence>
<dbReference type="AlphaFoldDB" id="A0AA88P3Q0"/>
<feature type="transmembrane region" description="Helical" evidence="6">
    <location>
        <begin position="266"/>
        <end position="289"/>
    </location>
</feature>
<dbReference type="InterPro" id="IPR017981">
    <property type="entry name" value="GPCR_2-like_7TM"/>
</dbReference>
<evidence type="ECO:0000256" key="5">
    <source>
        <dbReference type="ARBA" id="ARBA00023157"/>
    </source>
</evidence>
<gene>
    <name evidence="9" type="ORF">Q7C36_001356</name>
</gene>
<dbReference type="GO" id="GO:0005886">
    <property type="term" value="C:plasma membrane"/>
    <property type="evidence" value="ECO:0007669"/>
    <property type="project" value="TreeGrafter"/>
</dbReference>
<dbReference type="EMBL" id="JAVHJS010000001">
    <property type="protein sequence ID" value="KAK2869485.1"/>
    <property type="molecule type" value="Genomic_DNA"/>
</dbReference>
<evidence type="ECO:0000256" key="4">
    <source>
        <dbReference type="ARBA" id="ARBA00023136"/>
    </source>
</evidence>
<feature type="transmembrane region" description="Helical" evidence="6">
    <location>
        <begin position="196"/>
        <end position="216"/>
    </location>
</feature>
<evidence type="ECO:0008006" key="11">
    <source>
        <dbReference type="Google" id="ProtNLM"/>
    </source>
</evidence>
<evidence type="ECO:0000313" key="10">
    <source>
        <dbReference type="Proteomes" id="UP001187315"/>
    </source>
</evidence>
<dbReference type="GO" id="GO:0007166">
    <property type="term" value="P:cell surface receptor signaling pathway"/>
    <property type="evidence" value="ECO:0007669"/>
    <property type="project" value="InterPro"/>
</dbReference>
<dbReference type="SMART" id="SM00303">
    <property type="entry name" value="GPS"/>
    <property type="match status" value="1"/>
</dbReference>
<proteinExistence type="predicted"/>
<keyword evidence="3 6" id="KW-1133">Transmembrane helix</keyword>
<dbReference type="PANTHER" id="PTHR12011:SF285">
    <property type="entry name" value="ADHESION G PROTEIN-COUPLED RECEPTOR G3"/>
    <property type="match status" value="1"/>
</dbReference>
<feature type="transmembrane region" description="Helical" evidence="6">
    <location>
        <begin position="355"/>
        <end position="375"/>
    </location>
</feature>
<evidence type="ECO:0000259" key="8">
    <source>
        <dbReference type="PROSITE" id="PS50261"/>
    </source>
</evidence>
<dbReference type="PROSITE" id="PS50261">
    <property type="entry name" value="G_PROTEIN_RECEP_F2_4"/>
    <property type="match status" value="1"/>
</dbReference>
<dbReference type="Pfam" id="PF01825">
    <property type="entry name" value="GPS"/>
    <property type="match status" value="1"/>
</dbReference>
<dbReference type="PRINTS" id="PR00249">
    <property type="entry name" value="GPCRSECRETIN"/>
</dbReference>
<dbReference type="Gene3D" id="2.60.220.50">
    <property type="match status" value="1"/>
</dbReference>
<dbReference type="Gene3D" id="1.20.1070.10">
    <property type="entry name" value="Rhodopsin 7-helix transmembrane proteins"/>
    <property type="match status" value="1"/>
</dbReference>
<dbReference type="InterPro" id="IPR046338">
    <property type="entry name" value="GAIN_dom_sf"/>
</dbReference>
<feature type="transmembrane region" description="Helical" evidence="6">
    <location>
        <begin position="424"/>
        <end position="445"/>
    </location>
</feature>
<sequence>MTGAIACFRVVQYCQQQDSNNVPLCVEREMKNCEPHQPRVQTPDFYMKEVDFSEAKLETTYGHVIHIPQEALVKSGGTENISVSLMVSVLDNSIFKESSVKGSVHGSVLGVWLGAQDLHNLSQTIEMQFVNISQNVSGKCVFWKQSNNAGHWSSDGCTTNSNNKDFICNCNHLSFFAVLISPGSVQDPEDVRRLEYISYIGSSFSLIFTAIIIMLFFIKRKKKTEHSIIIHVQLSGSLFLLHLFFLASTLGSRTEKKPICQCLGLILHWALLTTFTWTAIEGFHLYLLLVRVFNIYIKRYLLKLSLVGWGAPIITVVICGLAGEYGKYTLTGSNNETNLCWITNKIVSYITVNGYLGLVLLFNTAIMAVTVVKMWQLKLRGVQTGSRLRRLWKDWAILLGISVVLGLPWGLAFCTYGPLSLPGIYLFTIINAFQGFFVFLWYVTITCKPSFEERNSTKNLSMSNFSS</sequence>
<dbReference type="Proteomes" id="UP001187315">
    <property type="component" value="Unassembled WGS sequence"/>
</dbReference>
<feature type="transmembrane region" description="Helical" evidence="6">
    <location>
        <begin position="228"/>
        <end position="246"/>
    </location>
</feature>
<feature type="transmembrane region" description="Helical" evidence="6">
    <location>
        <begin position="395"/>
        <end position="418"/>
    </location>
</feature>
<accession>A0AA88P3Q0</accession>
<organism evidence="9 10">
    <name type="scientific">Tachysurus vachellii</name>
    <name type="common">Darkbarbel catfish</name>
    <name type="synonym">Pelteobagrus vachellii</name>
    <dbReference type="NCBI Taxonomy" id="175792"/>
    <lineage>
        <taxon>Eukaryota</taxon>
        <taxon>Metazoa</taxon>
        <taxon>Chordata</taxon>
        <taxon>Craniata</taxon>
        <taxon>Vertebrata</taxon>
        <taxon>Euteleostomi</taxon>
        <taxon>Actinopterygii</taxon>
        <taxon>Neopterygii</taxon>
        <taxon>Teleostei</taxon>
        <taxon>Ostariophysi</taxon>
        <taxon>Siluriformes</taxon>
        <taxon>Bagridae</taxon>
        <taxon>Tachysurus</taxon>
    </lineage>
</organism>
<name>A0AA88P3Q0_TACVA</name>
<dbReference type="FunFam" id="1.20.1070.10:FF:000222">
    <property type="entry name" value="Adhesion G protein-coupled receptor G3"/>
    <property type="match status" value="1"/>
</dbReference>
<comment type="subcellular location">
    <subcellularLocation>
        <location evidence="1">Membrane</location>
        <topology evidence="1">Multi-pass membrane protein</topology>
    </subcellularLocation>
</comment>
<reference evidence="9" key="1">
    <citation type="submission" date="2023-08" db="EMBL/GenBank/DDBJ databases">
        <title>Pelteobagrus vachellii genome.</title>
        <authorList>
            <person name="Liu H."/>
        </authorList>
    </citation>
    <scope>NUCLEOTIDE SEQUENCE</scope>
    <source>
        <strain evidence="9">PRFRI_2022a</strain>
        <tissue evidence="9">Muscle</tissue>
    </source>
</reference>
<comment type="caution">
    <text evidence="9">The sequence shown here is derived from an EMBL/GenBank/DDBJ whole genome shotgun (WGS) entry which is preliminary data.</text>
</comment>
<dbReference type="InterPro" id="IPR057244">
    <property type="entry name" value="GAIN_B"/>
</dbReference>
<dbReference type="InterPro" id="IPR000203">
    <property type="entry name" value="GPS"/>
</dbReference>
<dbReference type="InterPro" id="IPR000832">
    <property type="entry name" value="GPCR_2_secretin-like"/>
</dbReference>
<evidence type="ECO:0000256" key="1">
    <source>
        <dbReference type="ARBA" id="ARBA00004141"/>
    </source>
</evidence>
<dbReference type="Pfam" id="PF00002">
    <property type="entry name" value="7tm_2"/>
    <property type="match status" value="1"/>
</dbReference>
<keyword evidence="10" id="KW-1185">Reference proteome</keyword>
<dbReference type="PROSITE" id="PS50221">
    <property type="entry name" value="GAIN_B"/>
    <property type="match status" value="1"/>
</dbReference>
<dbReference type="GO" id="GO:0007189">
    <property type="term" value="P:adenylate cyclase-activating G protein-coupled receptor signaling pathway"/>
    <property type="evidence" value="ECO:0007669"/>
    <property type="project" value="TreeGrafter"/>
</dbReference>
<evidence type="ECO:0000256" key="2">
    <source>
        <dbReference type="ARBA" id="ARBA00022692"/>
    </source>
</evidence>
<protein>
    <recommendedName>
        <fullName evidence="11">Adhesion G protein-coupled receptor G3</fullName>
    </recommendedName>
</protein>
<evidence type="ECO:0000313" key="9">
    <source>
        <dbReference type="EMBL" id="KAK2869485.1"/>
    </source>
</evidence>
<dbReference type="GO" id="GO:0004930">
    <property type="term" value="F:G protein-coupled receptor activity"/>
    <property type="evidence" value="ECO:0007669"/>
    <property type="project" value="InterPro"/>
</dbReference>
<evidence type="ECO:0000256" key="3">
    <source>
        <dbReference type="ARBA" id="ARBA00022989"/>
    </source>
</evidence>
<keyword evidence="2 6" id="KW-0812">Transmembrane</keyword>
<keyword evidence="4 6" id="KW-0472">Membrane</keyword>
<feature type="domain" description="GAIN-B" evidence="7">
    <location>
        <begin position="37"/>
        <end position="186"/>
    </location>
</feature>
<dbReference type="PANTHER" id="PTHR12011">
    <property type="entry name" value="ADHESION G-PROTEIN COUPLED RECEPTOR"/>
    <property type="match status" value="1"/>
</dbReference>
<feature type="domain" description="G-protein coupled receptors family 2 profile 2" evidence="8">
    <location>
        <begin position="194"/>
        <end position="446"/>
    </location>
</feature>
<feature type="transmembrane region" description="Helical" evidence="6">
    <location>
        <begin position="301"/>
        <end position="323"/>
    </location>
</feature>